<dbReference type="PANTHER" id="PTHR43584:SF5">
    <property type="entry name" value="PROTEIN LICC"/>
    <property type="match status" value="1"/>
</dbReference>
<dbReference type="SUPFAM" id="SSF53448">
    <property type="entry name" value="Nucleotide-diphospho-sugar transferases"/>
    <property type="match status" value="1"/>
</dbReference>
<proteinExistence type="predicted"/>
<name>A0A0R1P0Y4_9LACO</name>
<dbReference type="EMBL" id="AZER01000024">
    <property type="protein sequence ID" value="KRL26189.1"/>
    <property type="molecule type" value="Genomic_DNA"/>
</dbReference>
<dbReference type="AlphaFoldDB" id="A0A0R1P0Y4"/>
<evidence type="ECO:0000256" key="1">
    <source>
        <dbReference type="ARBA" id="ARBA00022679"/>
    </source>
</evidence>
<dbReference type="Proteomes" id="UP000051445">
    <property type="component" value="Unassembled WGS sequence"/>
</dbReference>
<feature type="domain" description="MobA-like NTP transferase" evidence="3">
    <location>
        <begin position="7"/>
        <end position="131"/>
    </location>
</feature>
<dbReference type="RefSeq" id="WP_057752297.1">
    <property type="nucleotide sequence ID" value="NZ_AZER01000024.1"/>
</dbReference>
<dbReference type="PANTHER" id="PTHR43584">
    <property type="entry name" value="NUCLEOTIDYL TRANSFERASE"/>
    <property type="match status" value="1"/>
</dbReference>
<evidence type="ECO:0000313" key="5">
    <source>
        <dbReference type="Proteomes" id="UP000051445"/>
    </source>
</evidence>
<keyword evidence="1 4" id="KW-0808">Transferase</keyword>
<comment type="caution">
    <text evidence="4">The sequence shown here is derived from an EMBL/GenBank/DDBJ whole genome shotgun (WGS) entry which is preliminary data.</text>
</comment>
<sequence>MTTIDNAIIMAAGFGTRMRPLTYQTPKPLVKVAGQPMIESVIEGLHANHIKDISIVVGYLANQFNYLVDKYPGVKLINNPYYEKYNNISSLYVARHELRNTVILDGDQVIMNPRILNREFQGSGYAGVAINTFTDEWIMHVDAENNVVTCDRKGNDHGWRLYSLSKWNAKDSGQLKKLLEIEFEQLHHYDIYWDDIAMFDYADQFELKLLPINSGDIIEVDSLAQLDRLNTELGNNK</sequence>
<dbReference type="Pfam" id="PF12804">
    <property type="entry name" value="NTP_transf_3"/>
    <property type="match status" value="1"/>
</dbReference>
<evidence type="ECO:0000313" key="4">
    <source>
        <dbReference type="EMBL" id="KRL26189.1"/>
    </source>
</evidence>
<dbReference type="STRING" id="1423746.FD27_GL001327"/>
<dbReference type="CDD" id="cd02523">
    <property type="entry name" value="PC_cytidylyltransferase"/>
    <property type="match status" value="1"/>
</dbReference>
<organism evidence="4 5">
    <name type="scientific">Limosilactobacillus frumenti DSM 13145</name>
    <dbReference type="NCBI Taxonomy" id="1423746"/>
    <lineage>
        <taxon>Bacteria</taxon>
        <taxon>Bacillati</taxon>
        <taxon>Bacillota</taxon>
        <taxon>Bacilli</taxon>
        <taxon>Lactobacillales</taxon>
        <taxon>Lactobacillaceae</taxon>
        <taxon>Limosilactobacillus</taxon>
    </lineage>
</organism>
<dbReference type="Gene3D" id="3.90.550.10">
    <property type="entry name" value="Spore Coat Polysaccharide Biosynthesis Protein SpsA, Chain A"/>
    <property type="match status" value="1"/>
</dbReference>
<dbReference type="GO" id="GO:0016779">
    <property type="term" value="F:nucleotidyltransferase activity"/>
    <property type="evidence" value="ECO:0007669"/>
    <property type="project" value="UniProtKB-KW"/>
</dbReference>
<keyword evidence="5" id="KW-1185">Reference proteome</keyword>
<dbReference type="InterPro" id="IPR029044">
    <property type="entry name" value="Nucleotide-diphossugar_trans"/>
</dbReference>
<keyword evidence="2" id="KW-0548">Nucleotidyltransferase</keyword>
<protein>
    <submittedName>
        <fullName evidence="4">Nucleotidyl transferase family protein</fullName>
    </submittedName>
</protein>
<gene>
    <name evidence="4" type="ORF">FD27_GL001327</name>
</gene>
<accession>A0A0R1P0Y4</accession>
<dbReference type="PATRIC" id="fig|1423746.3.peg.1352"/>
<evidence type="ECO:0000259" key="3">
    <source>
        <dbReference type="Pfam" id="PF12804"/>
    </source>
</evidence>
<reference evidence="4 5" key="1">
    <citation type="journal article" date="2015" name="Genome Announc.">
        <title>Expanding the biotechnology potential of lactobacilli through comparative genomics of 213 strains and associated genera.</title>
        <authorList>
            <person name="Sun Z."/>
            <person name="Harris H.M."/>
            <person name="McCann A."/>
            <person name="Guo C."/>
            <person name="Argimon S."/>
            <person name="Zhang W."/>
            <person name="Yang X."/>
            <person name="Jeffery I.B."/>
            <person name="Cooney J.C."/>
            <person name="Kagawa T.F."/>
            <person name="Liu W."/>
            <person name="Song Y."/>
            <person name="Salvetti E."/>
            <person name="Wrobel A."/>
            <person name="Rasinkangas P."/>
            <person name="Parkhill J."/>
            <person name="Rea M.C."/>
            <person name="O'Sullivan O."/>
            <person name="Ritari J."/>
            <person name="Douillard F.P."/>
            <person name="Paul Ross R."/>
            <person name="Yang R."/>
            <person name="Briner A.E."/>
            <person name="Felis G.E."/>
            <person name="de Vos W.M."/>
            <person name="Barrangou R."/>
            <person name="Klaenhammer T.R."/>
            <person name="Caufield P.W."/>
            <person name="Cui Y."/>
            <person name="Zhang H."/>
            <person name="O'Toole P.W."/>
        </authorList>
    </citation>
    <scope>NUCLEOTIDE SEQUENCE [LARGE SCALE GENOMIC DNA]</scope>
    <source>
        <strain evidence="4 5">DSM 13145</strain>
    </source>
</reference>
<dbReference type="OrthoDB" id="9803871at2"/>
<evidence type="ECO:0000256" key="2">
    <source>
        <dbReference type="ARBA" id="ARBA00022695"/>
    </source>
</evidence>
<dbReference type="InterPro" id="IPR050065">
    <property type="entry name" value="GlmU-like"/>
</dbReference>
<dbReference type="InterPro" id="IPR025877">
    <property type="entry name" value="MobA-like_NTP_Trfase"/>
</dbReference>